<name>A0A938WKN8_9BACT</name>
<dbReference type="HAMAP" id="MF_01925">
    <property type="entry name" value="P5C_reductase"/>
    <property type="match status" value="1"/>
</dbReference>
<dbReference type="EC" id="1.5.1.2" evidence="4"/>
<comment type="function">
    <text evidence="4">Catalyzes the reduction of 1-pyrroline-5-carboxylate (PCA) to L-proline.</text>
</comment>
<feature type="domain" description="Pyrroline-5-carboxylate reductase dimerisation" evidence="7">
    <location>
        <begin position="163"/>
        <end position="260"/>
    </location>
</feature>
<keyword evidence="4" id="KW-0028">Amino-acid biosynthesis</keyword>
<keyword evidence="3 4" id="KW-0560">Oxidoreductase</keyword>
<dbReference type="Pfam" id="PF03807">
    <property type="entry name" value="F420_oxidored"/>
    <property type="match status" value="1"/>
</dbReference>
<dbReference type="SUPFAM" id="SSF51735">
    <property type="entry name" value="NAD(P)-binding Rossmann-fold domains"/>
    <property type="match status" value="1"/>
</dbReference>
<comment type="subcellular location">
    <subcellularLocation>
        <location evidence="4">Cytoplasm</location>
    </subcellularLocation>
</comment>
<dbReference type="AlphaFoldDB" id="A0A938WKN8"/>
<feature type="domain" description="Pyrroline-5-carboxylate reductase catalytic N-terminal" evidence="6">
    <location>
        <begin position="2"/>
        <end position="96"/>
    </location>
</feature>
<evidence type="ECO:0000256" key="5">
    <source>
        <dbReference type="PIRSR" id="PIRSR000193-1"/>
    </source>
</evidence>
<dbReference type="SUPFAM" id="SSF48179">
    <property type="entry name" value="6-phosphogluconate dehydrogenase C-terminal domain-like"/>
    <property type="match status" value="1"/>
</dbReference>
<dbReference type="GO" id="GO:0004735">
    <property type="term" value="F:pyrroline-5-carboxylate reductase activity"/>
    <property type="evidence" value="ECO:0007669"/>
    <property type="project" value="UniProtKB-UniRule"/>
</dbReference>
<comment type="catalytic activity">
    <reaction evidence="4">
        <text>L-proline + NADP(+) = (S)-1-pyrroline-5-carboxylate + NADPH + 2 H(+)</text>
        <dbReference type="Rhea" id="RHEA:14109"/>
        <dbReference type="ChEBI" id="CHEBI:15378"/>
        <dbReference type="ChEBI" id="CHEBI:17388"/>
        <dbReference type="ChEBI" id="CHEBI:57783"/>
        <dbReference type="ChEBI" id="CHEBI:58349"/>
        <dbReference type="ChEBI" id="CHEBI:60039"/>
        <dbReference type="EC" id="1.5.1.2"/>
    </reaction>
</comment>
<dbReference type="InterPro" id="IPR028939">
    <property type="entry name" value="P5C_Rdtase_cat_N"/>
</dbReference>
<dbReference type="PANTHER" id="PTHR11645">
    <property type="entry name" value="PYRROLINE-5-CARBOXYLATE REDUCTASE"/>
    <property type="match status" value="1"/>
</dbReference>
<evidence type="ECO:0000256" key="3">
    <source>
        <dbReference type="ARBA" id="ARBA00023002"/>
    </source>
</evidence>
<dbReference type="PIRSF" id="PIRSF000193">
    <property type="entry name" value="Pyrrol-5-carb_rd"/>
    <property type="match status" value="1"/>
</dbReference>
<dbReference type="GO" id="GO:0055129">
    <property type="term" value="P:L-proline biosynthetic process"/>
    <property type="evidence" value="ECO:0007669"/>
    <property type="project" value="UniProtKB-UniRule"/>
</dbReference>
<dbReference type="EMBL" id="JACJJL010000004">
    <property type="protein sequence ID" value="MBM6660914.1"/>
    <property type="molecule type" value="Genomic_DNA"/>
</dbReference>
<dbReference type="Gene3D" id="3.40.50.720">
    <property type="entry name" value="NAD(P)-binding Rossmann-like Domain"/>
    <property type="match status" value="1"/>
</dbReference>
<evidence type="ECO:0000256" key="1">
    <source>
        <dbReference type="ARBA" id="ARBA00005525"/>
    </source>
</evidence>
<proteinExistence type="inferred from homology"/>
<dbReference type="InterPro" id="IPR036291">
    <property type="entry name" value="NAD(P)-bd_dom_sf"/>
</dbReference>
<comment type="pathway">
    <text evidence="4">Amino-acid biosynthesis; L-proline biosynthesis; L-proline from L-glutamate 5-semialdehyde: step 1/1.</text>
</comment>
<evidence type="ECO:0000256" key="2">
    <source>
        <dbReference type="ARBA" id="ARBA00022857"/>
    </source>
</evidence>
<reference evidence="8 9" key="1">
    <citation type="journal article" date="2021" name="Sci. Rep.">
        <title>The distribution of antibiotic resistance genes in chicken gut microbiota commensals.</title>
        <authorList>
            <person name="Juricova H."/>
            <person name="Matiasovicova J."/>
            <person name="Kubasova T."/>
            <person name="Cejkova D."/>
            <person name="Rychlik I."/>
        </authorList>
    </citation>
    <scope>NUCLEOTIDE SEQUENCE [LARGE SCALE GENOMIC DNA]</scope>
    <source>
        <strain evidence="8 9">An819</strain>
    </source>
</reference>
<dbReference type="InterPro" id="IPR008927">
    <property type="entry name" value="6-PGluconate_DH-like_C_sf"/>
</dbReference>
<comment type="catalytic activity">
    <reaction evidence="4">
        <text>L-proline + NAD(+) = (S)-1-pyrroline-5-carboxylate + NADH + 2 H(+)</text>
        <dbReference type="Rhea" id="RHEA:14105"/>
        <dbReference type="ChEBI" id="CHEBI:15378"/>
        <dbReference type="ChEBI" id="CHEBI:17388"/>
        <dbReference type="ChEBI" id="CHEBI:57540"/>
        <dbReference type="ChEBI" id="CHEBI:57945"/>
        <dbReference type="ChEBI" id="CHEBI:60039"/>
        <dbReference type="EC" id="1.5.1.2"/>
    </reaction>
</comment>
<feature type="binding site" evidence="5">
    <location>
        <position position="54"/>
    </location>
    <ligand>
        <name>NADPH</name>
        <dbReference type="ChEBI" id="CHEBI:57783"/>
    </ligand>
</feature>
<dbReference type="Gene3D" id="1.10.3730.10">
    <property type="entry name" value="ProC C-terminal domain-like"/>
    <property type="match status" value="1"/>
</dbReference>
<feature type="binding site" evidence="5">
    <location>
        <begin position="6"/>
        <end position="11"/>
    </location>
    <ligand>
        <name>NADP(+)</name>
        <dbReference type="ChEBI" id="CHEBI:58349"/>
    </ligand>
</feature>
<organism evidence="8 9">
    <name type="scientific">Marseilla massiliensis</name>
    <dbReference type="NCBI Taxonomy" id="1841864"/>
    <lineage>
        <taxon>Bacteria</taxon>
        <taxon>Pseudomonadati</taxon>
        <taxon>Bacteroidota</taxon>
        <taxon>Bacteroidia</taxon>
        <taxon>Bacteroidales</taxon>
        <taxon>Prevotellaceae</taxon>
        <taxon>Marseilla</taxon>
    </lineage>
</organism>
<dbReference type="PANTHER" id="PTHR11645:SF0">
    <property type="entry name" value="PYRROLINE-5-CARBOXYLATE REDUCTASE 3"/>
    <property type="match status" value="1"/>
</dbReference>
<dbReference type="InterPro" id="IPR000304">
    <property type="entry name" value="Pyrroline-COOH_reductase"/>
</dbReference>
<keyword evidence="2 4" id="KW-0521">NADP</keyword>
<evidence type="ECO:0000259" key="7">
    <source>
        <dbReference type="Pfam" id="PF14748"/>
    </source>
</evidence>
<dbReference type="Proteomes" id="UP000764045">
    <property type="component" value="Unassembled WGS sequence"/>
</dbReference>
<keyword evidence="4" id="KW-0963">Cytoplasm</keyword>
<sequence length="262" mass="26865">MKIAIIGAGAMGGSLAKGLLKSGRWQAGNITVANRTEAALRPFADLGAHTTTDNVAAATGADVVFVVVKPWVVEGVLAEIKGSLDISAQTVVVIAAGVGSADMARWLADSGGRTPALMLAMPNIAVAELCSMTFVVPVKATRQQTESVCAVLDSVGRTLITEERLLPAATTLASCGIAYAMRYVRAATEGGVELGFKAQAARDIVLQTVRGAVELLQASGDHPEAAIDTVTTPGGVTIRGLNEMEHAGFSSAVIRGLKAGLQ</sequence>
<protein>
    <recommendedName>
        <fullName evidence="4">Pyrroline-5-carboxylate reductase</fullName>
        <shortName evidence="4">P5C reductase</shortName>
        <shortName evidence="4">P5CR</shortName>
        <ecNumber evidence="4">1.5.1.2</ecNumber>
    </recommendedName>
    <alternativeName>
        <fullName evidence="4">PCA reductase</fullName>
    </alternativeName>
</protein>
<keyword evidence="9" id="KW-1185">Reference proteome</keyword>
<accession>A0A938WKN8</accession>
<evidence type="ECO:0000313" key="8">
    <source>
        <dbReference type="EMBL" id="MBM6660914.1"/>
    </source>
</evidence>
<dbReference type="GO" id="GO:0005737">
    <property type="term" value="C:cytoplasm"/>
    <property type="evidence" value="ECO:0007669"/>
    <property type="project" value="UniProtKB-SubCell"/>
</dbReference>
<comment type="caution">
    <text evidence="8">The sequence shown here is derived from an EMBL/GenBank/DDBJ whole genome shotgun (WGS) entry which is preliminary data.</text>
</comment>
<evidence type="ECO:0000256" key="4">
    <source>
        <dbReference type="HAMAP-Rule" id="MF_01925"/>
    </source>
</evidence>
<keyword evidence="4" id="KW-0641">Proline biosynthesis</keyword>
<dbReference type="Pfam" id="PF14748">
    <property type="entry name" value="P5CR_dimer"/>
    <property type="match status" value="1"/>
</dbReference>
<evidence type="ECO:0000313" key="9">
    <source>
        <dbReference type="Proteomes" id="UP000764045"/>
    </source>
</evidence>
<dbReference type="InterPro" id="IPR029036">
    <property type="entry name" value="P5CR_dimer"/>
</dbReference>
<evidence type="ECO:0000259" key="6">
    <source>
        <dbReference type="Pfam" id="PF03807"/>
    </source>
</evidence>
<comment type="similarity">
    <text evidence="1 4">Belongs to the pyrroline-5-carboxylate reductase family.</text>
</comment>
<gene>
    <name evidence="4" type="primary">proC</name>
    <name evidence="8" type="ORF">H6B30_03945</name>
</gene>